<reference evidence="1 2" key="1">
    <citation type="journal article" date="2019" name="Nat. Ecol. Evol.">
        <title>Megaphylogeny resolves global patterns of mushroom evolution.</title>
        <authorList>
            <person name="Varga T."/>
            <person name="Krizsan K."/>
            <person name="Foldi C."/>
            <person name="Dima B."/>
            <person name="Sanchez-Garcia M."/>
            <person name="Sanchez-Ramirez S."/>
            <person name="Szollosi G.J."/>
            <person name="Szarkandi J.G."/>
            <person name="Papp V."/>
            <person name="Albert L."/>
            <person name="Andreopoulos W."/>
            <person name="Angelini C."/>
            <person name="Antonin V."/>
            <person name="Barry K.W."/>
            <person name="Bougher N.L."/>
            <person name="Buchanan P."/>
            <person name="Buyck B."/>
            <person name="Bense V."/>
            <person name="Catcheside P."/>
            <person name="Chovatia M."/>
            <person name="Cooper J."/>
            <person name="Damon W."/>
            <person name="Desjardin D."/>
            <person name="Finy P."/>
            <person name="Geml J."/>
            <person name="Haridas S."/>
            <person name="Hughes K."/>
            <person name="Justo A."/>
            <person name="Karasinski D."/>
            <person name="Kautmanova I."/>
            <person name="Kiss B."/>
            <person name="Kocsube S."/>
            <person name="Kotiranta H."/>
            <person name="LaButti K.M."/>
            <person name="Lechner B.E."/>
            <person name="Liimatainen K."/>
            <person name="Lipzen A."/>
            <person name="Lukacs Z."/>
            <person name="Mihaltcheva S."/>
            <person name="Morgado L.N."/>
            <person name="Niskanen T."/>
            <person name="Noordeloos M.E."/>
            <person name="Ohm R.A."/>
            <person name="Ortiz-Santana B."/>
            <person name="Ovrebo C."/>
            <person name="Racz N."/>
            <person name="Riley R."/>
            <person name="Savchenko A."/>
            <person name="Shiryaev A."/>
            <person name="Soop K."/>
            <person name="Spirin V."/>
            <person name="Szebenyi C."/>
            <person name="Tomsovsky M."/>
            <person name="Tulloss R.E."/>
            <person name="Uehling J."/>
            <person name="Grigoriev I.V."/>
            <person name="Vagvolgyi C."/>
            <person name="Papp T."/>
            <person name="Martin F.M."/>
            <person name="Miettinen O."/>
            <person name="Hibbett D.S."/>
            <person name="Nagy L.G."/>
        </authorList>
    </citation>
    <scope>NUCLEOTIDE SEQUENCE [LARGE SCALE GENOMIC DNA]</scope>
    <source>
        <strain evidence="1 2">NL-1719</strain>
    </source>
</reference>
<gene>
    <name evidence="1" type="ORF">BDN72DRAFT_881896</name>
</gene>
<name>A0ACD3AE41_9AGAR</name>
<evidence type="ECO:0000313" key="2">
    <source>
        <dbReference type="Proteomes" id="UP000308600"/>
    </source>
</evidence>
<protein>
    <submittedName>
        <fullName evidence="1">Uncharacterized protein</fullName>
    </submittedName>
</protein>
<proteinExistence type="predicted"/>
<dbReference type="Proteomes" id="UP000308600">
    <property type="component" value="Unassembled WGS sequence"/>
</dbReference>
<sequence>MLQTRPPVHVIQATALLQASTLIVSLLVDTTTNTIHNVDVNTHYDHSQGKPVDNSTNRTTRNGSNYDDNANDHSEGKRVDSSTSQTTYTGSTHYAYDISYYINGAPGLSASGSLPPGQVPPMPSTESVYGPALPPQGFGGFPQSQPWLPTQPPWMLSPPSAFFLPPSCPPPNTQSSLRRVDDDRSPSDSQPSSGTQPPRPHGRWSK</sequence>
<organism evidence="1 2">
    <name type="scientific">Pluteus cervinus</name>
    <dbReference type="NCBI Taxonomy" id="181527"/>
    <lineage>
        <taxon>Eukaryota</taxon>
        <taxon>Fungi</taxon>
        <taxon>Dikarya</taxon>
        <taxon>Basidiomycota</taxon>
        <taxon>Agaricomycotina</taxon>
        <taxon>Agaricomycetes</taxon>
        <taxon>Agaricomycetidae</taxon>
        <taxon>Agaricales</taxon>
        <taxon>Pluteineae</taxon>
        <taxon>Pluteaceae</taxon>
        <taxon>Pluteus</taxon>
    </lineage>
</organism>
<keyword evidence="2" id="KW-1185">Reference proteome</keyword>
<accession>A0ACD3AE41</accession>
<evidence type="ECO:0000313" key="1">
    <source>
        <dbReference type="EMBL" id="TFK63791.1"/>
    </source>
</evidence>
<dbReference type="EMBL" id="ML208504">
    <property type="protein sequence ID" value="TFK63791.1"/>
    <property type="molecule type" value="Genomic_DNA"/>
</dbReference>